<dbReference type="AlphaFoldDB" id="A0AAN7YJD8"/>
<evidence type="ECO:0000256" key="5">
    <source>
        <dbReference type="PIRSR" id="PIRSR604294-1"/>
    </source>
</evidence>
<proteinExistence type="inferred from homology"/>
<evidence type="ECO:0000256" key="3">
    <source>
        <dbReference type="ARBA" id="ARBA00023002"/>
    </source>
</evidence>
<comment type="cofactor">
    <cofactor evidence="5">
        <name>Fe(2+)</name>
        <dbReference type="ChEBI" id="CHEBI:29033"/>
    </cofactor>
    <text evidence="5">Binds 1 Fe(2+) ion per subunit.</text>
</comment>
<feature type="region of interest" description="Disordered" evidence="6">
    <location>
        <begin position="1"/>
        <end position="36"/>
    </location>
</feature>
<evidence type="ECO:0000256" key="1">
    <source>
        <dbReference type="ARBA" id="ARBA00006787"/>
    </source>
</evidence>
<organism evidence="7 8">
    <name type="scientific">Lithohypha guttulata</name>
    <dbReference type="NCBI Taxonomy" id="1690604"/>
    <lineage>
        <taxon>Eukaryota</taxon>
        <taxon>Fungi</taxon>
        <taxon>Dikarya</taxon>
        <taxon>Ascomycota</taxon>
        <taxon>Pezizomycotina</taxon>
        <taxon>Eurotiomycetes</taxon>
        <taxon>Chaetothyriomycetidae</taxon>
        <taxon>Chaetothyriales</taxon>
        <taxon>Trichomeriaceae</taxon>
        <taxon>Lithohypha</taxon>
    </lineage>
</organism>
<feature type="binding site" evidence="5">
    <location>
        <position position="522"/>
    </location>
    <ligand>
        <name>Fe cation</name>
        <dbReference type="ChEBI" id="CHEBI:24875"/>
        <note>catalytic</note>
    </ligand>
</feature>
<name>A0AAN7YJD8_9EURO</name>
<dbReference type="InterPro" id="IPR004294">
    <property type="entry name" value="Carotenoid_Oase"/>
</dbReference>
<dbReference type="Proteomes" id="UP001309876">
    <property type="component" value="Unassembled WGS sequence"/>
</dbReference>
<keyword evidence="4 5" id="KW-0408">Iron</keyword>
<evidence type="ECO:0000256" key="6">
    <source>
        <dbReference type="SAM" id="MobiDB-lite"/>
    </source>
</evidence>
<evidence type="ECO:0000313" key="7">
    <source>
        <dbReference type="EMBL" id="KAK5090258.1"/>
    </source>
</evidence>
<dbReference type="GO" id="GO:0010436">
    <property type="term" value="F:carotenoid dioxygenase activity"/>
    <property type="evidence" value="ECO:0007669"/>
    <property type="project" value="TreeGrafter"/>
</dbReference>
<gene>
    <name evidence="7" type="ORF">LTR05_000429</name>
</gene>
<feature type="binding site" evidence="5">
    <location>
        <position position="200"/>
    </location>
    <ligand>
        <name>Fe cation</name>
        <dbReference type="ChEBI" id="CHEBI:24875"/>
        <note>catalytic</note>
    </ligand>
</feature>
<dbReference type="PANTHER" id="PTHR10543:SF24">
    <property type="entry name" value="CAROTENOID ISOMEROOXYGENASE"/>
    <property type="match status" value="1"/>
</dbReference>
<reference evidence="7 8" key="1">
    <citation type="submission" date="2023-08" db="EMBL/GenBank/DDBJ databases">
        <title>Black Yeasts Isolated from many extreme environments.</title>
        <authorList>
            <person name="Coleine C."/>
            <person name="Stajich J.E."/>
            <person name="Selbmann L."/>
        </authorList>
    </citation>
    <scope>NUCLEOTIDE SEQUENCE [LARGE SCALE GENOMIC DNA]</scope>
    <source>
        <strain evidence="7 8">CCFEE 5910</strain>
    </source>
</reference>
<dbReference type="Pfam" id="PF03055">
    <property type="entry name" value="RPE65"/>
    <property type="match status" value="1"/>
</dbReference>
<keyword evidence="3" id="KW-0560">Oxidoreductase</keyword>
<sequence>MLKPAQTASQLGNPASSGEPSTTTTAATVDTPTEQEASIKHFGDWPNAQGVHRFQIHTPSQAGGKVKVTYVSRLTSDGLIEQVKRDGTLKGMTFAKKYEPCKTLFQKLQSFFTPANFLPKKPPKPDEVNIGVTMSVNYPGLDAVGNAVSGPSDQSRILSLCTKTDAAVVQMLDSETLEPLGLAKQEVLHPELKGPVSGAHAKSDPATGDVFNFNLQFGSVGTYKVFRTSASTGKTSILATIRHTTAYLHSIFLTENYVVICIWNSYFKAGGMSILLKQNLIEAMEYNQSAPAKWFVIDKRPSEEGGRGVIATYDSPPFFGFHAVNAYESISDDGVKSIVADIPVYQSMEVLNAFYFENLLSDSPTAGEVQGKWGDSLAPKYRRYRLPDIPNEPREETRHAVQEFELGRRDTPELPTVNWSVFTKKHRYVYGVCDSGVSTFADSLLKLDLNDNSVKRWSVRGQTAGEALFVADPESEDEDGGVLLTIVLDGISGKSYLLVLDAKDLTELGRASVNGAIGFGFHGVHAKAALTAGKDRSLAAHL</sequence>
<accession>A0AAN7YJD8</accession>
<feature type="binding site" evidence="5">
    <location>
        <position position="322"/>
    </location>
    <ligand>
        <name>Fe cation</name>
        <dbReference type="ChEBI" id="CHEBI:24875"/>
        <note>catalytic</note>
    </ligand>
</feature>
<evidence type="ECO:0000313" key="8">
    <source>
        <dbReference type="Proteomes" id="UP001309876"/>
    </source>
</evidence>
<protein>
    <submittedName>
        <fullName evidence="7">Uncharacterized protein</fullName>
    </submittedName>
</protein>
<feature type="compositionally biased region" description="Polar residues" evidence="6">
    <location>
        <begin position="1"/>
        <end position="13"/>
    </location>
</feature>
<comment type="similarity">
    <text evidence="1">Belongs to the carotenoid oxygenase family.</text>
</comment>
<feature type="binding site" evidence="5">
    <location>
        <position position="249"/>
    </location>
    <ligand>
        <name>Fe cation</name>
        <dbReference type="ChEBI" id="CHEBI:24875"/>
        <note>catalytic</note>
    </ligand>
</feature>
<evidence type="ECO:0000256" key="2">
    <source>
        <dbReference type="ARBA" id="ARBA00022723"/>
    </source>
</evidence>
<comment type="caution">
    <text evidence="7">The sequence shown here is derived from an EMBL/GenBank/DDBJ whole genome shotgun (WGS) entry which is preliminary data.</text>
</comment>
<dbReference type="GO" id="GO:0046872">
    <property type="term" value="F:metal ion binding"/>
    <property type="evidence" value="ECO:0007669"/>
    <property type="project" value="UniProtKB-KW"/>
</dbReference>
<feature type="compositionally biased region" description="Low complexity" evidence="6">
    <location>
        <begin position="14"/>
        <end position="32"/>
    </location>
</feature>
<dbReference type="PANTHER" id="PTHR10543">
    <property type="entry name" value="BETA-CAROTENE DIOXYGENASE"/>
    <property type="match status" value="1"/>
</dbReference>
<dbReference type="EMBL" id="JAVRRJ010000001">
    <property type="protein sequence ID" value="KAK5090258.1"/>
    <property type="molecule type" value="Genomic_DNA"/>
</dbReference>
<dbReference type="GO" id="GO:0016121">
    <property type="term" value="P:carotene catabolic process"/>
    <property type="evidence" value="ECO:0007669"/>
    <property type="project" value="TreeGrafter"/>
</dbReference>
<keyword evidence="8" id="KW-1185">Reference proteome</keyword>
<evidence type="ECO:0000256" key="4">
    <source>
        <dbReference type="ARBA" id="ARBA00023004"/>
    </source>
</evidence>
<keyword evidence="2 5" id="KW-0479">Metal-binding</keyword>